<dbReference type="Pfam" id="PF01453">
    <property type="entry name" value="B_lectin"/>
    <property type="match status" value="1"/>
</dbReference>
<name>A0AA39SXV5_ACESA</name>
<evidence type="ECO:0000256" key="2">
    <source>
        <dbReference type="ARBA" id="ARBA00023157"/>
    </source>
</evidence>
<dbReference type="AlphaFoldDB" id="A0AA39SXV5"/>
<evidence type="ECO:0000256" key="4">
    <source>
        <dbReference type="SAM" id="SignalP"/>
    </source>
</evidence>
<feature type="domain" description="Bulb-type lectin" evidence="5">
    <location>
        <begin position="27"/>
        <end position="160"/>
    </location>
</feature>
<feature type="chain" id="PRO_5041335540" evidence="4">
    <location>
        <begin position="26"/>
        <end position="394"/>
    </location>
</feature>
<evidence type="ECO:0000313" key="7">
    <source>
        <dbReference type="EMBL" id="KAK0598580.1"/>
    </source>
</evidence>
<sequence length="394" mass="44461">MATKGRIRMLLSFSCFLVLMGHSYSQRDTLLQGEELKDGDKLVSASGKFKLGFFTPSESPKSSERYIGVWYHKLKDRTQYLEEYTTEVFWIANRNTPILHKSATLRIDSSDGNLKIFPNGENPIAITSVVAARNTSVTLEQSGNLVLHELHSNGSIKGMLWQSFDYPTDTLLPGMKLGINLQTGHQWFLQSWLTYDSPAQGRYTLGMDPNVTNQLTVWWRGEIEGTSGHLLNGQFKSWDATGYNFRYTSNEREKYFTYSVSEDVTSYPMLQIDWDGRLSDDSGTSIIPCSVFDEYCGSDGSLRMCSSDSSYFVPKTGLMSGGGIKFRESDNMTLDDCRLKCSKNCSCVAYAATNRENETGCEIWSRGTQFIESNDGNSREIYVESIYPGKRKYA</sequence>
<accession>A0AA39SXV5</accession>
<reference evidence="7" key="2">
    <citation type="submission" date="2023-06" db="EMBL/GenBank/DDBJ databases">
        <authorList>
            <person name="Swenson N.G."/>
            <person name="Wegrzyn J.L."/>
            <person name="Mcevoy S.L."/>
        </authorList>
    </citation>
    <scope>NUCLEOTIDE SEQUENCE</scope>
    <source>
        <strain evidence="7">NS2018</strain>
        <tissue evidence="7">Leaf</tissue>
    </source>
</reference>
<dbReference type="PANTHER" id="PTHR32444">
    <property type="entry name" value="BULB-TYPE LECTIN DOMAIN-CONTAINING PROTEIN"/>
    <property type="match status" value="1"/>
</dbReference>
<dbReference type="CDD" id="cd01098">
    <property type="entry name" value="PAN_AP_plant"/>
    <property type="match status" value="1"/>
</dbReference>
<feature type="signal peptide" evidence="4">
    <location>
        <begin position="1"/>
        <end position="25"/>
    </location>
</feature>
<dbReference type="Proteomes" id="UP001168877">
    <property type="component" value="Unassembled WGS sequence"/>
</dbReference>
<keyword evidence="1 4" id="KW-0732">Signal</keyword>
<protein>
    <submittedName>
        <fullName evidence="7">Uncharacterized protein</fullName>
    </submittedName>
</protein>
<evidence type="ECO:0000259" key="5">
    <source>
        <dbReference type="PROSITE" id="PS50927"/>
    </source>
</evidence>
<dbReference type="InterPro" id="IPR001480">
    <property type="entry name" value="Bulb-type_lectin_dom"/>
</dbReference>
<evidence type="ECO:0000256" key="1">
    <source>
        <dbReference type="ARBA" id="ARBA00022729"/>
    </source>
</evidence>
<dbReference type="PANTHER" id="PTHR32444:SF226">
    <property type="entry name" value="BULB-TYPE LECTIN DOMAIN-CONTAINING PROTEIN"/>
    <property type="match status" value="1"/>
</dbReference>
<gene>
    <name evidence="7" type="ORF">LWI29_036029</name>
</gene>
<dbReference type="SMART" id="SM00473">
    <property type="entry name" value="PAN_AP"/>
    <property type="match status" value="1"/>
</dbReference>
<evidence type="ECO:0000256" key="3">
    <source>
        <dbReference type="ARBA" id="ARBA00023180"/>
    </source>
</evidence>
<dbReference type="PROSITE" id="PS50948">
    <property type="entry name" value="PAN"/>
    <property type="match status" value="1"/>
</dbReference>
<dbReference type="Gene3D" id="2.90.10.10">
    <property type="entry name" value="Bulb-type lectin domain"/>
    <property type="match status" value="1"/>
</dbReference>
<dbReference type="CDD" id="cd00028">
    <property type="entry name" value="B_lectin"/>
    <property type="match status" value="1"/>
</dbReference>
<comment type="caution">
    <text evidence="7">The sequence shown here is derived from an EMBL/GenBank/DDBJ whole genome shotgun (WGS) entry which is preliminary data.</text>
</comment>
<organism evidence="7 8">
    <name type="scientific">Acer saccharum</name>
    <name type="common">Sugar maple</name>
    <dbReference type="NCBI Taxonomy" id="4024"/>
    <lineage>
        <taxon>Eukaryota</taxon>
        <taxon>Viridiplantae</taxon>
        <taxon>Streptophyta</taxon>
        <taxon>Embryophyta</taxon>
        <taxon>Tracheophyta</taxon>
        <taxon>Spermatophyta</taxon>
        <taxon>Magnoliopsida</taxon>
        <taxon>eudicotyledons</taxon>
        <taxon>Gunneridae</taxon>
        <taxon>Pentapetalae</taxon>
        <taxon>rosids</taxon>
        <taxon>malvids</taxon>
        <taxon>Sapindales</taxon>
        <taxon>Sapindaceae</taxon>
        <taxon>Hippocastanoideae</taxon>
        <taxon>Acereae</taxon>
        <taxon>Acer</taxon>
    </lineage>
</organism>
<dbReference type="InterPro" id="IPR003609">
    <property type="entry name" value="Pan_app"/>
</dbReference>
<dbReference type="InterPro" id="IPR036426">
    <property type="entry name" value="Bulb-type_lectin_dom_sf"/>
</dbReference>
<keyword evidence="2" id="KW-1015">Disulfide bond</keyword>
<feature type="domain" description="Apple" evidence="6">
    <location>
        <begin position="305"/>
        <end position="387"/>
    </location>
</feature>
<proteinExistence type="predicted"/>
<dbReference type="Pfam" id="PF08276">
    <property type="entry name" value="PAN_2"/>
    <property type="match status" value="1"/>
</dbReference>
<evidence type="ECO:0000313" key="8">
    <source>
        <dbReference type="Proteomes" id="UP001168877"/>
    </source>
</evidence>
<dbReference type="EMBL" id="JAUESC010000004">
    <property type="protein sequence ID" value="KAK0598580.1"/>
    <property type="molecule type" value="Genomic_DNA"/>
</dbReference>
<evidence type="ECO:0000259" key="6">
    <source>
        <dbReference type="PROSITE" id="PS50948"/>
    </source>
</evidence>
<keyword evidence="3" id="KW-0325">Glycoprotein</keyword>
<keyword evidence="8" id="KW-1185">Reference proteome</keyword>
<dbReference type="PROSITE" id="PS50927">
    <property type="entry name" value="BULB_LECTIN"/>
    <property type="match status" value="1"/>
</dbReference>
<reference evidence="7" key="1">
    <citation type="journal article" date="2022" name="Plant J.">
        <title>Strategies of tolerance reflected in two North American maple genomes.</title>
        <authorList>
            <person name="McEvoy S.L."/>
            <person name="Sezen U.U."/>
            <person name="Trouern-Trend A."/>
            <person name="McMahon S.M."/>
            <person name="Schaberg P.G."/>
            <person name="Yang J."/>
            <person name="Wegrzyn J.L."/>
            <person name="Swenson N.G."/>
        </authorList>
    </citation>
    <scope>NUCLEOTIDE SEQUENCE</scope>
    <source>
        <strain evidence="7">NS2018</strain>
    </source>
</reference>
<dbReference type="SUPFAM" id="SSF51110">
    <property type="entry name" value="alpha-D-mannose-specific plant lectins"/>
    <property type="match status" value="1"/>
</dbReference>
<dbReference type="SMART" id="SM00108">
    <property type="entry name" value="B_lectin"/>
    <property type="match status" value="1"/>
</dbReference>